<feature type="non-terminal residue" evidence="9">
    <location>
        <position position="1"/>
    </location>
</feature>
<dbReference type="PANTHER" id="PTHR32178:SF7">
    <property type="entry name" value="IG-LIKE V-TYPE DOMAIN-CONTAINING PROTEIN FAM187A"/>
    <property type="match status" value="1"/>
</dbReference>
<dbReference type="Gene3D" id="2.60.40.10">
    <property type="entry name" value="Immunoglobulins"/>
    <property type="match status" value="1"/>
</dbReference>
<dbReference type="EMBL" id="VZTO01198152">
    <property type="protein sequence ID" value="NXT30574.1"/>
    <property type="molecule type" value="Genomic_DNA"/>
</dbReference>
<comment type="similarity">
    <text evidence="2">Belongs to the FAM187 family.</text>
</comment>
<dbReference type="SUPFAM" id="SSF48726">
    <property type="entry name" value="Immunoglobulin"/>
    <property type="match status" value="1"/>
</dbReference>
<evidence type="ECO:0000259" key="8">
    <source>
        <dbReference type="PROSITE" id="PS50835"/>
    </source>
</evidence>
<proteinExistence type="inferred from homology"/>
<evidence type="ECO:0000256" key="2">
    <source>
        <dbReference type="ARBA" id="ARBA00008727"/>
    </source>
</evidence>
<evidence type="ECO:0000313" key="10">
    <source>
        <dbReference type="Proteomes" id="UP000536260"/>
    </source>
</evidence>
<comment type="subcellular location">
    <subcellularLocation>
        <location evidence="1">Membrane</location>
        <topology evidence="1">Single-pass type I membrane protein</topology>
    </subcellularLocation>
</comment>
<dbReference type="InterPro" id="IPR013783">
    <property type="entry name" value="Ig-like_fold"/>
</dbReference>
<evidence type="ECO:0000256" key="4">
    <source>
        <dbReference type="ARBA" id="ARBA00022729"/>
    </source>
</evidence>
<dbReference type="InterPro" id="IPR007110">
    <property type="entry name" value="Ig-like_dom"/>
</dbReference>
<sequence length="223" mass="25783">FSLFTTFWDWTECDRCGVRGEQRRIGLCYVQSNWLNPRYRTTLPNVTSCGSRAVPARLQQVGHLRQPEVAIRSCLTPCPKQEVPEEGVQTISSVITKLGEKPWLPHVPTQFHRHPAGTDLVISCPGARPEHAVAWDKGSTRLYRTRYLVNVNKTMRVFIDHGNHLHIRRVRLSDRGTYFCWREGRRVAAFRLSVFFQPRRWRRLSDPETIFAIKGIGIIYAAV</sequence>
<evidence type="ECO:0000256" key="7">
    <source>
        <dbReference type="ARBA" id="ARBA00023180"/>
    </source>
</evidence>
<dbReference type="PANTHER" id="PTHR32178">
    <property type="entry name" value="FAM187"/>
    <property type="match status" value="1"/>
</dbReference>
<reference evidence="9 10" key="1">
    <citation type="submission" date="2019-09" db="EMBL/GenBank/DDBJ databases">
        <title>Bird 10,000 Genomes (B10K) Project - Family phase.</title>
        <authorList>
            <person name="Zhang G."/>
        </authorList>
    </citation>
    <scope>NUCLEOTIDE SEQUENCE [LARGE SCALE GENOMIC DNA]</scope>
    <source>
        <strain evidence="9">B10K-DU-003-42</strain>
        <tissue evidence="9">Mixed tissue sample</tissue>
    </source>
</reference>
<organism evidence="9 10">
    <name type="scientific">Syrrhaptes paradoxus</name>
    <name type="common">Pallas's sandgrouse</name>
    <dbReference type="NCBI Taxonomy" id="302527"/>
    <lineage>
        <taxon>Eukaryota</taxon>
        <taxon>Metazoa</taxon>
        <taxon>Chordata</taxon>
        <taxon>Craniata</taxon>
        <taxon>Vertebrata</taxon>
        <taxon>Euteleostomi</taxon>
        <taxon>Archelosauria</taxon>
        <taxon>Archosauria</taxon>
        <taxon>Dinosauria</taxon>
        <taxon>Saurischia</taxon>
        <taxon>Theropoda</taxon>
        <taxon>Coelurosauria</taxon>
        <taxon>Aves</taxon>
        <taxon>Neognathae</taxon>
        <taxon>Neoaves</taxon>
        <taxon>Columbimorphae</taxon>
        <taxon>Pterocliformes</taxon>
        <taxon>Pteroclidae</taxon>
        <taxon>Syrrhaptes</taxon>
    </lineage>
</organism>
<keyword evidence="7" id="KW-0325">Glycoprotein</keyword>
<keyword evidence="4" id="KW-0732">Signal</keyword>
<name>A0A7L3BGM8_9AVES</name>
<keyword evidence="10" id="KW-1185">Reference proteome</keyword>
<evidence type="ECO:0000256" key="6">
    <source>
        <dbReference type="ARBA" id="ARBA00023136"/>
    </source>
</evidence>
<dbReference type="AlphaFoldDB" id="A0A7L3BGM8"/>
<feature type="non-terminal residue" evidence="9">
    <location>
        <position position="223"/>
    </location>
</feature>
<feature type="domain" description="Ig-like" evidence="8">
    <location>
        <begin position="102"/>
        <end position="180"/>
    </location>
</feature>
<evidence type="ECO:0000256" key="5">
    <source>
        <dbReference type="ARBA" id="ARBA00022989"/>
    </source>
</evidence>
<accession>A0A7L3BGM8</accession>
<keyword evidence="5" id="KW-1133">Transmembrane helix</keyword>
<dbReference type="PROSITE" id="PS50835">
    <property type="entry name" value="IG_LIKE"/>
    <property type="match status" value="1"/>
</dbReference>
<keyword evidence="3" id="KW-0812">Transmembrane</keyword>
<keyword evidence="6" id="KW-0472">Membrane</keyword>
<comment type="caution">
    <text evidence="9">The sequence shown here is derived from an EMBL/GenBank/DDBJ whole genome shotgun (WGS) entry which is preliminary data.</text>
</comment>
<evidence type="ECO:0000256" key="1">
    <source>
        <dbReference type="ARBA" id="ARBA00004479"/>
    </source>
</evidence>
<evidence type="ECO:0000256" key="3">
    <source>
        <dbReference type="ARBA" id="ARBA00022692"/>
    </source>
</evidence>
<evidence type="ECO:0000313" key="9">
    <source>
        <dbReference type="EMBL" id="NXT30574.1"/>
    </source>
</evidence>
<dbReference type="Proteomes" id="UP000536260">
    <property type="component" value="Unassembled WGS sequence"/>
</dbReference>
<dbReference type="InterPro" id="IPR036179">
    <property type="entry name" value="Ig-like_dom_sf"/>
</dbReference>
<protein>
    <submittedName>
        <fullName evidence="9">F187A protein</fullName>
    </submittedName>
</protein>
<dbReference type="GO" id="GO:0016020">
    <property type="term" value="C:membrane"/>
    <property type="evidence" value="ECO:0007669"/>
    <property type="project" value="UniProtKB-SubCell"/>
</dbReference>
<dbReference type="InterPro" id="IPR039311">
    <property type="entry name" value="FAM187A/B"/>
</dbReference>
<gene>
    <name evidence="9" type="primary">Fam187a</name>
    <name evidence="9" type="ORF">SYRPAR_R12199</name>
</gene>